<accession>A0ABT4WE17</accession>
<feature type="transmembrane region" description="Helical" evidence="7">
    <location>
        <begin position="177"/>
        <end position="199"/>
    </location>
</feature>
<gene>
    <name evidence="9" type="ORF">NJT12_14540</name>
</gene>
<feature type="transmembrane region" description="Helical" evidence="7">
    <location>
        <begin position="24"/>
        <end position="42"/>
    </location>
</feature>
<dbReference type="Proteomes" id="UP001212170">
    <property type="component" value="Unassembled WGS sequence"/>
</dbReference>
<evidence type="ECO:0000313" key="9">
    <source>
        <dbReference type="EMBL" id="MDA6070833.1"/>
    </source>
</evidence>
<name>A0ABT4WE17_9FLAO</name>
<evidence type="ECO:0000259" key="8">
    <source>
        <dbReference type="SMART" id="SM00014"/>
    </source>
</evidence>
<dbReference type="Pfam" id="PF01569">
    <property type="entry name" value="PAP2"/>
    <property type="match status" value="1"/>
</dbReference>
<evidence type="ECO:0000256" key="3">
    <source>
        <dbReference type="ARBA" id="ARBA00022692"/>
    </source>
</evidence>
<comment type="caution">
    <text evidence="9">The sequence shown here is derived from an EMBL/GenBank/DDBJ whole genome shotgun (WGS) entry which is preliminary data.</text>
</comment>
<feature type="transmembrane region" description="Helical" evidence="7">
    <location>
        <begin position="104"/>
        <end position="122"/>
    </location>
</feature>
<organism evidence="9 10">
    <name type="scientific">Flavobacterium azizsancarii</name>
    <dbReference type="NCBI Taxonomy" id="2961580"/>
    <lineage>
        <taxon>Bacteria</taxon>
        <taxon>Pseudomonadati</taxon>
        <taxon>Bacteroidota</taxon>
        <taxon>Flavobacteriia</taxon>
        <taxon>Flavobacteriales</taxon>
        <taxon>Flavobacteriaceae</taxon>
        <taxon>Flavobacterium</taxon>
    </lineage>
</organism>
<dbReference type="EMBL" id="JAMZNK010000024">
    <property type="protein sequence ID" value="MDA6070833.1"/>
    <property type="molecule type" value="Genomic_DNA"/>
</dbReference>
<dbReference type="InterPro" id="IPR036938">
    <property type="entry name" value="PAP2/HPO_sf"/>
</dbReference>
<feature type="transmembrane region" description="Helical" evidence="7">
    <location>
        <begin position="262"/>
        <end position="283"/>
    </location>
</feature>
<evidence type="ECO:0000313" key="10">
    <source>
        <dbReference type="Proteomes" id="UP001212170"/>
    </source>
</evidence>
<comment type="subcellular location">
    <subcellularLocation>
        <location evidence="1">Cell membrane</location>
        <topology evidence="1">Multi-pass membrane protein</topology>
    </subcellularLocation>
</comment>
<proteinExistence type="predicted"/>
<keyword evidence="3 7" id="KW-0812">Transmembrane</keyword>
<evidence type="ECO:0000256" key="2">
    <source>
        <dbReference type="ARBA" id="ARBA00022475"/>
    </source>
</evidence>
<evidence type="ECO:0000256" key="7">
    <source>
        <dbReference type="SAM" id="Phobius"/>
    </source>
</evidence>
<sequence length="285" mass="32442">MKANLSGNSIINTYAINNYSKLKLSLFFLPLFFLVAVVLFLYKHDALNTENYILIQKDCFLFINSKLSQFPNTIYNLTQLGDCLISFSLLTLFIICAPKIWESLLSASLVSCVFSTILKKLFAVPRPALAFDNSPFFIIGKTLCGNNSLPSGHSITIFTTFTVLLFSFMPKKLDYKILWIFFIITTAFSLALTRVGIGAHYPLDVFIGGIFGFISGLLGIFITRKYKIWDWISNKKYYPVFIVLFLICCISLIIRITHENLIIYYFSIASLVVSLYKITTVYVKK</sequence>
<keyword evidence="5 7" id="KW-1133">Transmembrane helix</keyword>
<keyword evidence="6 7" id="KW-0472">Membrane</keyword>
<evidence type="ECO:0000256" key="5">
    <source>
        <dbReference type="ARBA" id="ARBA00022989"/>
    </source>
</evidence>
<feature type="domain" description="Phosphatidic acid phosphatase type 2/haloperoxidase" evidence="8">
    <location>
        <begin position="103"/>
        <end position="220"/>
    </location>
</feature>
<feature type="transmembrane region" description="Helical" evidence="7">
    <location>
        <begin position="74"/>
        <end position="97"/>
    </location>
</feature>
<dbReference type="PANTHER" id="PTHR14969">
    <property type="entry name" value="SPHINGOSINE-1-PHOSPHATE PHOSPHOHYDROLASE"/>
    <property type="match status" value="1"/>
</dbReference>
<protein>
    <submittedName>
        <fullName evidence="9">Phosphatase PAP2 family protein</fullName>
    </submittedName>
</protein>
<feature type="transmembrane region" description="Helical" evidence="7">
    <location>
        <begin position="236"/>
        <end position="256"/>
    </location>
</feature>
<reference evidence="9 10" key="1">
    <citation type="journal article" date="2023" name="Chemosphere">
        <title>Whole genome analysis of Flavobacterium aziz-sancarii sp. nov., isolated from Ardley Island (Antarctica), revealed a rich resistome and bioremediation potential.</title>
        <authorList>
            <person name="Otur C."/>
            <person name="Okay S."/>
            <person name="Kurt-Kizildogan A."/>
        </authorList>
    </citation>
    <scope>NUCLEOTIDE SEQUENCE [LARGE SCALE GENOMIC DNA]</scope>
    <source>
        <strain evidence="9 10">AC</strain>
    </source>
</reference>
<evidence type="ECO:0000256" key="1">
    <source>
        <dbReference type="ARBA" id="ARBA00004651"/>
    </source>
</evidence>
<evidence type="ECO:0000256" key="4">
    <source>
        <dbReference type="ARBA" id="ARBA00022801"/>
    </source>
</evidence>
<dbReference type="CDD" id="cd01610">
    <property type="entry name" value="PAP2_like"/>
    <property type="match status" value="1"/>
</dbReference>
<dbReference type="SMART" id="SM00014">
    <property type="entry name" value="acidPPc"/>
    <property type="match status" value="1"/>
</dbReference>
<evidence type="ECO:0000256" key="6">
    <source>
        <dbReference type="ARBA" id="ARBA00023136"/>
    </source>
</evidence>
<dbReference type="SUPFAM" id="SSF48317">
    <property type="entry name" value="Acid phosphatase/Vanadium-dependent haloperoxidase"/>
    <property type="match status" value="1"/>
</dbReference>
<keyword evidence="2" id="KW-1003">Cell membrane</keyword>
<keyword evidence="4" id="KW-0378">Hydrolase</keyword>
<feature type="transmembrane region" description="Helical" evidence="7">
    <location>
        <begin position="205"/>
        <end position="224"/>
    </location>
</feature>
<dbReference type="InterPro" id="IPR000326">
    <property type="entry name" value="PAP2/HPO"/>
</dbReference>
<dbReference type="PANTHER" id="PTHR14969:SF62">
    <property type="entry name" value="DECAPRENYLPHOSPHORYL-5-PHOSPHORIBOSE PHOSPHATASE RV3807C-RELATED"/>
    <property type="match status" value="1"/>
</dbReference>
<keyword evidence="10" id="KW-1185">Reference proteome</keyword>
<feature type="transmembrane region" description="Helical" evidence="7">
    <location>
        <begin position="151"/>
        <end position="170"/>
    </location>
</feature>
<dbReference type="Gene3D" id="1.20.144.10">
    <property type="entry name" value="Phosphatidic acid phosphatase type 2/haloperoxidase"/>
    <property type="match status" value="1"/>
</dbReference>